<keyword evidence="2" id="KW-0456">Lyase</keyword>
<dbReference type="GO" id="GO:0016829">
    <property type="term" value="F:lyase activity"/>
    <property type="evidence" value="ECO:0007669"/>
    <property type="project" value="UniProtKB-KW"/>
</dbReference>
<feature type="chain" id="PRO_5032358463" description="Chromophore lyase CpcT/CpeT" evidence="3">
    <location>
        <begin position="27"/>
        <end position="216"/>
    </location>
</feature>
<proteinExistence type="inferred from homology"/>
<dbReference type="Gene3D" id="2.40.128.590">
    <property type="entry name" value="CpcT/CpeT domain"/>
    <property type="match status" value="1"/>
</dbReference>
<dbReference type="PANTHER" id="PTHR35137:SF1">
    <property type="entry name" value="CHROMOPHORE LYASE CRL, CHLOROPLASTIC"/>
    <property type="match status" value="1"/>
</dbReference>
<organism evidence="4">
    <name type="scientific">Eiseniibacteriota bacterium</name>
    <dbReference type="NCBI Taxonomy" id="2212470"/>
    <lineage>
        <taxon>Bacteria</taxon>
        <taxon>Candidatus Eiseniibacteriota</taxon>
    </lineage>
</organism>
<sequence>MRRLAACLAAAAVLAALPPAAPPAPAARSGFSPALERLAAWMTGTFSSAAQAARDTSFRDVRLVIVPVWRDRSDARWFYVEQALAGREDRPYRQRVYRLMENEQGVFESAVFTLPAPERFAGRGREREPLAGLTPDSLTERRGCAVYLRRAGAAYRGGTAGRGCPSELRGAAYATSEVVIERDRMRTLDRGFDAAGAQVWGSTRGAYEFVRVRAGR</sequence>
<reference evidence="4" key="1">
    <citation type="journal article" date="2020" name="mSystems">
        <title>Genome- and Community-Level Interaction Insights into Carbon Utilization and Element Cycling Functions of Hydrothermarchaeota in Hydrothermal Sediment.</title>
        <authorList>
            <person name="Zhou Z."/>
            <person name="Liu Y."/>
            <person name="Xu W."/>
            <person name="Pan J."/>
            <person name="Luo Z.H."/>
            <person name="Li M."/>
        </authorList>
    </citation>
    <scope>NUCLEOTIDE SEQUENCE [LARGE SCALE GENOMIC DNA]</scope>
    <source>
        <strain evidence="4">SpSt-381</strain>
    </source>
</reference>
<dbReference type="InterPro" id="IPR010404">
    <property type="entry name" value="CpcT/CpeT"/>
</dbReference>
<evidence type="ECO:0000256" key="2">
    <source>
        <dbReference type="ARBA" id="ARBA00023239"/>
    </source>
</evidence>
<evidence type="ECO:0008006" key="5">
    <source>
        <dbReference type="Google" id="ProtNLM"/>
    </source>
</evidence>
<dbReference type="EMBL" id="DSQF01000004">
    <property type="protein sequence ID" value="HGZ42422.1"/>
    <property type="molecule type" value="Genomic_DNA"/>
</dbReference>
<evidence type="ECO:0000313" key="4">
    <source>
        <dbReference type="EMBL" id="HGZ42422.1"/>
    </source>
</evidence>
<name>A0A832HZU0_UNCEI</name>
<dbReference type="HAMAP" id="MF_01460">
    <property type="entry name" value="Chrphore_lyase_CpxT"/>
    <property type="match status" value="1"/>
</dbReference>
<evidence type="ECO:0000256" key="1">
    <source>
        <dbReference type="ARBA" id="ARBA00008206"/>
    </source>
</evidence>
<gene>
    <name evidence="4" type="ORF">ENR23_03165</name>
</gene>
<protein>
    <recommendedName>
        <fullName evidence="5">Chromophore lyase CpcT/CpeT</fullName>
    </recommendedName>
</protein>
<evidence type="ECO:0000256" key="3">
    <source>
        <dbReference type="SAM" id="SignalP"/>
    </source>
</evidence>
<dbReference type="InterPro" id="IPR038672">
    <property type="entry name" value="CpcT/CpeT_sf"/>
</dbReference>
<feature type="signal peptide" evidence="3">
    <location>
        <begin position="1"/>
        <end position="26"/>
    </location>
</feature>
<accession>A0A832HZU0</accession>
<comment type="similarity">
    <text evidence="1">Belongs to the CpcT/CpeT biliprotein lyase family.</text>
</comment>
<dbReference type="CDD" id="cd16338">
    <property type="entry name" value="CpcT"/>
    <property type="match status" value="1"/>
</dbReference>
<dbReference type="PANTHER" id="PTHR35137">
    <property type="entry name" value="CHROMOPHORE LYASE CRL, CHLOROPLASTIC"/>
    <property type="match status" value="1"/>
</dbReference>
<dbReference type="AlphaFoldDB" id="A0A832HZU0"/>
<comment type="caution">
    <text evidence="4">The sequence shown here is derived from an EMBL/GenBank/DDBJ whole genome shotgun (WGS) entry which is preliminary data.</text>
</comment>
<dbReference type="Pfam" id="PF06206">
    <property type="entry name" value="CpeT"/>
    <property type="match status" value="1"/>
</dbReference>
<keyword evidence="3" id="KW-0732">Signal</keyword>